<reference evidence="2 3" key="1">
    <citation type="submission" date="2019-04" db="EMBL/GenBank/DDBJ databases">
        <title>High contiguity whole genome sequence and gene annotation resource for two Venturia nashicola isolates.</title>
        <authorList>
            <person name="Prokchorchik M."/>
            <person name="Won K."/>
            <person name="Lee Y."/>
            <person name="Choi E.D."/>
            <person name="Segonzac C."/>
            <person name="Sohn K.H."/>
        </authorList>
    </citation>
    <scope>NUCLEOTIDE SEQUENCE [LARGE SCALE GENOMIC DNA]</scope>
    <source>
        <strain evidence="2 3">PRI2</strain>
    </source>
</reference>
<organism evidence="2 3">
    <name type="scientific">Venturia nashicola</name>
    <dbReference type="NCBI Taxonomy" id="86259"/>
    <lineage>
        <taxon>Eukaryota</taxon>
        <taxon>Fungi</taxon>
        <taxon>Dikarya</taxon>
        <taxon>Ascomycota</taxon>
        <taxon>Pezizomycotina</taxon>
        <taxon>Dothideomycetes</taxon>
        <taxon>Pleosporomycetidae</taxon>
        <taxon>Venturiales</taxon>
        <taxon>Venturiaceae</taxon>
        <taxon>Venturia</taxon>
    </lineage>
</organism>
<keyword evidence="3" id="KW-1185">Reference proteome</keyword>
<protein>
    <submittedName>
        <fullName evidence="2">Uncharacterized protein</fullName>
    </submittedName>
</protein>
<comment type="caution">
    <text evidence="2">The sequence shown here is derived from an EMBL/GenBank/DDBJ whole genome shotgun (WGS) entry which is preliminary data.</text>
</comment>
<evidence type="ECO:0000256" key="1">
    <source>
        <dbReference type="SAM" id="MobiDB-lite"/>
    </source>
</evidence>
<name>A0A4Z1PSM9_9PEZI</name>
<dbReference type="AlphaFoldDB" id="A0A4Z1PSM9"/>
<accession>A0A4Z1PSM9</accession>
<gene>
    <name evidence="2" type="ORF">E6O75_ATG03677</name>
</gene>
<proteinExistence type="predicted"/>
<evidence type="ECO:0000313" key="2">
    <source>
        <dbReference type="EMBL" id="TID25814.1"/>
    </source>
</evidence>
<dbReference type="EMBL" id="SNSC02000003">
    <property type="protein sequence ID" value="TID25814.1"/>
    <property type="molecule type" value="Genomic_DNA"/>
</dbReference>
<feature type="compositionally biased region" description="Basic and acidic residues" evidence="1">
    <location>
        <begin position="37"/>
        <end position="47"/>
    </location>
</feature>
<sequence>MLANKPQRDLSLSHSRMMNAMPRCVTLGLRMITADSNNDRRKNDRSKTATPLLTKRLPTIDDPSIILSQYRHSCQDRLSSTRNAAKDDPCARCPRVTLDARLSPLQYPGTLFMAALAMHLIPPFILCAR</sequence>
<feature type="region of interest" description="Disordered" evidence="1">
    <location>
        <begin position="35"/>
        <end position="54"/>
    </location>
</feature>
<dbReference type="Proteomes" id="UP000298493">
    <property type="component" value="Unassembled WGS sequence"/>
</dbReference>
<evidence type="ECO:0000313" key="3">
    <source>
        <dbReference type="Proteomes" id="UP000298493"/>
    </source>
</evidence>